<dbReference type="InterPro" id="IPR016848">
    <property type="entry name" value="RNase_P/MRP_Rpp29-subunit"/>
</dbReference>
<evidence type="ECO:0000313" key="4">
    <source>
        <dbReference type="EMBL" id="WZN66031.1"/>
    </source>
</evidence>
<dbReference type="InterPro" id="IPR036980">
    <property type="entry name" value="RNase_P/MRP_Rpp29_sf"/>
</dbReference>
<dbReference type="PANTHER" id="PTHR13348:SF0">
    <property type="entry name" value="RIBONUCLEASE P PROTEIN SUBUNIT P29"/>
    <property type="match status" value="1"/>
</dbReference>
<dbReference type="InterPro" id="IPR002730">
    <property type="entry name" value="Rpp29/RNP1"/>
</dbReference>
<reference evidence="4 5" key="1">
    <citation type="submission" date="2024-03" db="EMBL/GenBank/DDBJ databases">
        <title>Complete genome sequence of the green alga Chloropicon roscoffensis RCC1871.</title>
        <authorList>
            <person name="Lemieux C."/>
            <person name="Pombert J.-F."/>
            <person name="Otis C."/>
            <person name="Turmel M."/>
        </authorList>
    </citation>
    <scope>NUCLEOTIDE SEQUENCE [LARGE SCALE GENOMIC DNA]</scope>
    <source>
        <strain evidence="4 5">RCC1871</strain>
    </source>
</reference>
<feature type="compositionally biased region" description="Basic and acidic residues" evidence="3">
    <location>
        <begin position="1"/>
        <end position="14"/>
    </location>
</feature>
<dbReference type="GO" id="GO:0001682">
    <property type="term" value="P:tRNA 5'-leader removal"/>
    <property type="evidence" value="ECO:0007669"/>
    <property type="project" value="InterPro"/>
</dbReference>
<dbReference type="GO" id="GO:0030677">
    <property type="term" value="C:ribonuclease P complex"/>
    <property type="evidence" value="ECO:0007669"/>
    <property type="project" value="InterPro"/>
</dbReference>
<comment type="similarity">
    <text evidence="2">Belongs to the eukaryotic/archaeal RNase P protein component 1 family.</text>
</comment>
<dbReference type="GO" id="GO:0006364">
    <property type="term" value="P:rRNA processing"/>
    <property type="evidence" value="ECO:0007669"/>
    <property type="project" value="TreeGrafter"/>
</dbReference>
<evidence type="ECO:0000313" key="5">
    <source>
        <dbReference type="Proteomes" id="UP001472866"/>
    </source>
</evidence>
<evidence type="ECO:0000256" key="1">
    <source>
        <dbReference type="ARBA" id="ARBA00004123"/>
    </source>
</evidence>
<dbReference type="SUPFAM" id="SSF101744">
    <property type="entry name" value="Rof/RNase P subunit-like"/>
    <property type="match status" value="1"/>
</dbReference>
<comment type="subcellular location">
    <subcellularLocation>
        <location evidence="1">Nucleus</location>
    </subcellularLocation>
</comment>
<dbReference type="AlphaFoldDB" id="A0AAX4PJK7"/>
<dbReference type="EMBL" id="CP151514">
    <property type="protein sequence ID" value="WZN66031.1"/>
    <property type="molecule type" value="Genomic_DNA"/>
</dbReference>
<evidence type="ECO:0000256" key="2">
    <source>
        <dbReference type="ARBA" id="ARBA00006181"/>
    </source>
</evidence>
<feature type="region of interest" description="Disordered" evidence="3">
    <location>
        <begin position="1"/>
        <end position="66"/>
    </location>
</feature>
<gene>
    <name evidence="4" type="ORF">HKI87_14g75940</name>
</gene>
<dbReference type="Proteomes" id="UP001472866">
    <property type="component" value="Chromosome 14"/>
</dbReference>
<dbReference type="GO" id="GO:0033204">
    <property type="term" value="F:ribonuclease P RNA binding"/>
    <property type="evidence" value="ECO:0007669"/>
    <property type="project" value="InterPro"/>
</dbReference>
<sequence length="298" mass="32678">MDKRTRLERLDAIHRSRRGGRGVSKPPNLPRGRGGGGGSSSTPSSLRGSSKKKKKNKGSPDDDDDVARLVPAHVLQSLKVPAKKNGGARDLEKLLETLLATNPKLNRGMGNDPRRAEWEAKLSDKTLVLENPTTTTSLAQAQKQALRDRLSNCEAARAVPGERKRFFKTHASRLRGEQSPSKVEDLAGFHEEWLRYASRWHQIAREKRAGGGGARSGMADPSTLELRGGWVTVSRSKIRNYDGVCGVVLDASSGSLTVVSRDGIVRTIPLRGSVFEVDARTFSVVIDGDEVWKRRSIR</sequence>
<protein>
    <submittedName>
        <fullName evidence="4">POP4 domain-containing protein</fullName>
    </submittedName>
</protein>
<dbReference type="Gene3D" id="2.30.30.210">
    <property type="entry name" value="Ribonuclease P/MRP, subunit p29"/>
    <property type="match status" value="1"/>
</dbReference>
<name>A0AAX4PJK7_9CHLO</name>
<dbReference type="PANTHER" id="PTHR13348">
    <property type="entry name" value="RIBONUCLEASE P SUBUNIT P29"/>
    <property type="match status" value="1"/>
</dbReference>
<dbReference type="Pfam" id="PF01868">
    <property type="entry name" value="RNase_P-MRP_p29"/>
    <property type="match status" value="1"/>
</dbReference>
<evidence type="ECO:0000256" key="3">
    <source>
        <dbReference type="SAM" id="MobiDB-lite"/>
    </source>
</evidence>
<accession>A0AAX4PJK7</accession>
<proteinExistence type="inferred from homology"/>
<organism evidence="4 5">
    <name type="scientific">Chloropicon roscoffensis</name>
    <dbReference type="NCBI Taxonomy" id="1461544"/>
    <lineage>
        <taxon>Eukaryota</taxon>
        <taxon>Viridiplantae</taxon>
        <taxon>Chlorophyta</taxon>
        <taxon>Chloropicophyceae</taxon>
        <taxon>Chloropicales</taxon>
        <taxon>Chloropicaceae</taxon>
        <taxon>Chloropicon</taxon>
    </lineage>
</organism>
<dbReference type="GO" id="GO:0005634">
    <property type="term" value="C:nucleus"/>
    <property type="evidence" value="ECO:0007669"/>
    <property type="project" value="UniProtKB-SubCell"/>
</dbReference>
<dbReference type="GO" id="GO:0000172">
    <property type="term" value="C:ribonuclease MRP complex"/>
    <property type="evidence" value="ECO:0007669"/>
    <property type="project" value="InterPro"/>
</dbReference>
<keyword evidence="5" id="KW-1185">Reference proteome</keyword>
<dbReference type="InterPro" id="IPR023534">
    <property type="entry name" value="Rof/RNase_P-like"/>
</dbReference>